<dbReference type="GO" id="GO:0009423">
    <property type="term" value="P:chorismate biosynthetic process"/>
    <property type="evidence" value="ECO:0007669"/>
    <property type="project" value="TreeGrafter"/>
</dbReference>
<gene>
    <name evidence="5" type="ORF">D9O36_08495</name>
</gene>
<evidence type="ECO:0000256" key="2">
    <source>
        <dbReference type="ARBA" id="ARBA00023002"/>
    </source>
</evidence>
<evidence type="ECO:0000256" key="1">
    <source>
        <dbReference type="ARBA" id="ARBA00004871"/>
    </source>
</evidence>
<name>A0A7X2ZT18_9FLAO</name>
<keyword evidence="6" id="KW-1185">Reference proteome</keyword>
<dbReference type="GO" id="GO:0019632">
    <property type="term" value="P:shikimate metabolic process"/>
    <property type="evidence" value="ECO:0007669"/>
    <property type="project" value="TreeGrafter"/>
</dbReference>
<dbReference type="CDD" id="cd01065">
    <property type="entry name" value="NAD_bind_Shikimate_DH"/>
    <property type="match status" value="1"/>
</dbReference>
<dbReference type="GO" id="GO:0005829">
    <property type="term" value="C:cytosol"/>
    <property type="evidence" value="ECO:0007669"/>
    <property type="project" value="TreeGrafter"/>
</dbReference>
<dbReference type="AlphaFoldDB" id="A0A7X2ZT18"/>
<evidence type="ECO:0000259" key="4">
    <source>
        <dbReference type="Pfam" id="PF08501"/>
    </source>
</evidence>
<dbReference type="InterPro" id="IPR013708">
    <property type="entry name" value="Shikimate_DH-bd_N"/>
</dbReference>
<dbReference type="InterPro" id="IPR036291">
    <property type="entry name" value="NAD(P)-bd_dom_sf"/>
</dbReference>
<evidence type="ECO:0000313" key="5">
    <source>
        <dbReference type="EMBL" id="MUH35876.1"/>
    </source>
</evidence>
<accession>A0A7X2ZT18</accession>
<keyword evidence="3" id="KW-0057">Aromatic amino acid biosynthesis</keyword>
<sequence>MNMKRTRFGLVGKDISYSFSRGYFTKKFSDLGLDDHSYENFDFQAIDEITDVLKNNTNIKGMNVTIPYKQEVMPFLTELDEEAEKIGAVNTIQFTKNGLKGFNTDAYGFKNAMAPFLKPHHKKALILGTGGASKAVAYVLGELGISYIFVSRSAGDNKIGYDQVTEDVLKEHTILINCTPLGTHPNIEERPTLPYEFLSEKHFLFDLIYNPEKSAFLTAGEAKGAQISNGLRMLELQADRSWEIWQES</sequence>
<dbReference type="InterPro" id="IPR022893">
    <property type="entry name" value="Shikimate_DH_fam"/>
</dbReference>
<dbReference type="InterPro" id="IPR046346">
    <property type="entry name" value="Aminoacid_DH-like_N_sf"/>
</dbReference>
<comment type="pathway">
    <text evidence="1">Metabolic intermediate biosynthesis; chorismate biosynthesis; chorismate from D-erythrose 4-phosphate and phosphoenolpyruvate: step 4/7.</text>
</comment>
<dbReference type="GO" id="GO:0004764">
    <property type="term" value="F:shikimate 3-dehydrogenase (NADP+) activity"/>
    <property type="evidence" value="ECO:0007669"/>
    <property type="project" value="InterPro"/>
</dbReference>
<keyword evidence="2" id="KW-0560">Oxidoreductase</keyword>
<protein>
    <submittedName>
        <fullName evidence="5">Shikimate dehydrogenase</fullName>
    </submittedName>
</protein>
<dbReference type="GO" id="GO:0050661">
    <property type="term" value="F:NADP binding"/>
    <property type="evidence" value="ECO:0007669"/>
    <property type="project" value="TreeGrafter"/>
</dbReference>
<organism evidence="5 6">
    <name type="scientific">Zobellia amurskyensis</name>
    <dbReference type="NCBI Taxonomy" id="248905"/>
    <lineage>
        <taxon>Bacteria</taxon>
        <taxon>Pseudomonadati</taxon>
        <taxon>Bacteroidota</taxon>
        <taxon>Flavobacteriia</taxon>
        <taxon>Flavobacteriales</taxon>
        <taxon>Flavobacteriaceae</taxon>
        <taxon>Zobellia</taxon>
    </lineage>
</organism>
<dbReference type="Gene3D" id="3.40.50.720">
    <property type="entry name" value="NAD(P)-binding Rossmann-like Domain"/>
    <property type="match status" value="1"/>
</dbReference>
<keyword evidence="3" id="KW-0028">Amino-acid biosynthesis</keyword>
<proteinExistence type="predicted"/>
<dbReference type="Proteomes" id="UP000540519">
    <property type="component" value="Unassembled WGS sequence"/>
</dbReference>
<reference evidence="5 6" key="1">
    <citation type="journal article" date="2019" name="Mar. Drugs">
        <title>Comparative Genomics and CAZyme Genome Repertoires of Marine Zobellia amurskyensis KMM 3526(T) and Zobellia laminariae KMM 3676(T).</title>
        <authorList>
            <person name="Chernysheva N."/>
            <person name="Bystritskaya E."/>
            <person name="Stenkova A."/>
            <person name="Golovkin I."/>
            <person name="Nedashkovskaya O."/>
            <person name="Isaeva M."/>
        </authorList>
    </citation>
    <scope>NUCLEOTIDE SEQUENCE [LARGE SCALE GENOMIC DNA]</scope>
    <source>
        <strain evidence="5 6">KMM 3526</strain>
    </source>
</reference>
<dbReference type="Gene3D" id="3.40.50.10860">
    <property type="entry name" value="Leucine Dehydrogenase, chain A, domain 1"/>
    <property type="match status" value="1"/>
</dbReference>
<comment type="caution">
    <text evidence="5">The sequence shown here is derived from an EMBL/GenBank/DDBJ whole genome shotgun (WGS) entry which is preliminary data.</text>
</comment>
<dbReference type="SUPFAM" id="SSF51735">
    <property type="entry name" value="NAD(P)-binding Rossmann-fold domains"/>
    <property type="match status" value="1"/>
</dbReference>
<dbReference type="SUPFAM" id="SSF53223">
    <property type="entry name" value="Aminoacid dehydrogenase-like, N-terminal domain"/>
    <property type="match status" value="1"/>
</dbReference>
<feature type="domain" description="Shikimate dehydrogenase substrate binding N-terminal" evidence="4">
    <location>
        <begin position="10"/>
        <end position="92"/>
    </location>
</feature>
<dbReference type="GO" id="GO:0009073">
    <property type="term" value="P:aromatic amino acid family biosynthetic process"/>
    <property type="evidence" value="ECO:0007669"/>
    <property type="project" value="UniProtKB-KW"/>
</dbReference>
<evidence type="ECO:0000313" key="6">
    <source>
        <dbReference type="Proteomes" id="UP000540519"/>
    </source>
</evidence>
<dbReference type="Pfam" id="PF08501">
    <property type="entry name" value="Shikimate_dh_N"/>
    <property type="match status" value="1"/>
</dbReference>
<dbReference type="PANTHER" id="PTHR21089">
    <property type="entry name" value="SHIKIMATE DEHYDROGENASE"/>
    <property type="match status" value="1"/>
</dbReference>
<dbReference type="PANTHER" id="PTHR21089:SF1">
    <property type="entry name" value="BIFUNCTIONAL 3-DEHYDROQUINATE DEHYDRATASE_SHIKIMATE DEHYDROGENASE, CHLOROPLASTIC"/>
    <property type="match status" value="1"/>
</dbReference>
<evidence type="ECO:0000256" key="3">
    <source>
        <dbReference type="ARBA" id="ARBA00023141"/>
    </source>
</evidence>
<dbReference type="EMBL" id="RCNR01000012">
    <property type="protein sequence ID" value="MUH35876.1"/>
    <property type="molecule type" value="Genomic_DNA"/>
</dbReference>